<evidence type="ECO:0000313" key="4">
    <source>
        <dbReference type="Proteomes" id="UP000279089"/>
    </source>
</evidence>
<accession>A0A3N4MEY7</accession>
<dbReference type="Pfam" id="PF22807">
    <property type="entry name" value="TrAA12"/>
    <property type="match status" value="2"/>
</dbReference>
<feature type="signal peptide" evidence="1">
    <location>
        <begin position="1"/>
        <end position="21"/>
    </location>
</feature>
<dbReference type="EMBL" id="RMBX01000003">
    <property type="protein sequence ID" value="RPD41935.1"/>
    <property type="molecule type" value="Genomic_DNA"/>
</dbReference>
<dbReference type="InterPro" id="IPR011042">
    <property type="entry name" value="6-blade_b-propeller_TolB-like"/>
</dbReference>
<protein>
    <submittedName>
        <fullName evidence="3">Sorbosone dehydrogenase family protein</fullName>
    </submittedName>
</protein>
<comment type="caution">
    <text evidence="3">The sequence shown here is derived from an EMBL/GenBank/DDBJ whole genome shotgun (WGS) entry which is preliminary data.</text>
</comment>
<evidence type="ECO:0000313" key="3">
    <source>
        <dbReference type="EMBL" id="RPD41935.1"/>
    </source>
</evidence>
<sequence>MKPILQTLFISVITMAACNNAAKKPATDSTAIEPPAAVATGDSLPAPYATDTVRNNSTVIGWPEGKTPKAPAGFTVQKFAKDLKNPRWIYVLPNGDILVSEANKKPRSPSADRITIFRDTNGDGLPDQQHIFMSKLNSPFGMALIGDQFYVANTDALMVYPYKTGATEIKDKGKKLLDLPVGGYNNHWTRNILASKDGKKIYISIGSGSNVAEHGMANEIRRANILEVNADGSGEVVYAAGLRNPVGMDWAPGTNTLYTVVNERDMLGDDLVPDYLTSVQSGGFYGWPYSYFGQHEDPRIQGADKKPDLVAKSIVPELGLGAHTASLGLVFYTGNTFPDKYKGGAFIGQRGSWNRSVLSGYKVGYVPFSNGKPSGKMEDFLTGFISDIDKSEVYGRPVCVAVAKDGALLVTDDAANTIWRVSPSK</sequence>
<dbReference type="AlphaFoldDB" id="A0A3N4MEY7"/>
<dbReference type="PANTHER" id="PTHR19328:SF55">
    <property type="entry name" value="BLR6566 PROTEIN"/>
    <property type="match status" value="1"/>
</dbReference>
<feature type="domain" description="Pyrroloquinoline quinone-dependent pyranose dehydrogenase beta-propeller" evidence="2">
    <location>
        <begin position="69"/>
        <end position="267"/>
    </location>
</feature>
<evidence type="ECO:0000256" key="1">
    <source>
        <dbReference type="SAM" id="SignalP"/>
    </source>
</evidence>
<dbReference type="OrthoDB" id="9811395at2"/>
<dbReference type="Proteomes" id="UP000279089">
    <property type="component" value="Unassembled WGS sequence"/>
</dbReference>
<dbReference type="RefSeq" id="WP_120514896.1">
    <property type="nucleotide sequence ID" value="NZ_QXZY01000002.1"/>
</dbReference>
<dbReference type="PANTHER" id="PTHR19328">
    <property type="entry name" value="HEDGEHOG-INTERACTING PROTEIN"/>
    <property type="match status" value="1"/>
</dbReference>
<keyword evidence="1" id="KW-0732">Signal</keyword>
<feature type="chain" id="PRO_5018332782" evidence="1">
    <location>
        <begin position="22"/>
        <end position="425"/>
    </location>
</feature>
<gene>
    <name evidence="3" type="ORF">EG028_07190</name>
</gene>
<keyword evidence="4" id="KW-1185">Reference proteome</keyword>
<dbReference type="SUPFAM" id="SSF50952">
    <property type="entry name" value="Soluble quinoprotein glucose dehydrogenase"/>
    <property type="match status" value="1"/>
</dbReference>
<dbReference type="Gene3D" id="2.120.10.30">
    <property type="entry name" value="TolB, C-terminal domain"/>
    <property type="match status" value="1"/>
</dbReference>
<evidence type="ECO:0000259" key="2">
    <source>
        <dbReference type="Pfam" id="PF22807"/>
    </source>
</evidence>
<dbReference type="InterPro" id="IPR054539">
    <property type="entry name" value="Beta-prop_PDH"/>
</dbReference>
<organism evidence="3 4">
    <name type="scientific">Chitinophaga barathri</name>
    <dbReference type="NCBI Taxonomy" id="1647451"/>
    <lineage>
        <taxon>Bacteria</taxon>
        <taxon>Pseudomonadati</taxon>
        <taxon>Bacteroidota</taxon>
        <taxon>Chitinophagia</taxon>
        <taxon>Chitinophagales</taxon>
        <taxon>Chitinophagaceae</taxon>
        <taxon>Chitinophaga</taxon>
    </lineage>
</organism>
<dbReference type="InterPro" id="IPR011041">
    <property type="entry name" value="Quinoprot_gluc/sorb_DH_b-prop"/>
</dbReference>
<feature type="domain" description="Pyrroloquinoline quinone-dependent pyranose dehydrogenase beta-propeller" evidence="2">
    <location>
        <begin position="313"/>
        <end position="422"/>
    </location>
</feature>
<name>A0A3N4MEY7_9BACT</name>
<reference evidence="4" key="1">
    <citation type="submission" date="2018-11" db="EMBL/GenBank/DDBJ databases">
        <title>Chitinophaga lutea sp.nov., isolate from arsenic contaminated soil.</title>
        <authorList>
            <person name="Zong Y."/>
        </authorList>
    </citation>
    <scope>NUCLEOTIDE SEQUENCE [LARGE SCALE GENOMIC DNA]</scope>
    <source>
        <strain evidence="4">YLT18</strain>
    </source>
</reference>
<proteinExistence type="predicted"/>
<dbReference type="PROSITE" id="PS51257">
    <property type="entry name" value="PROKAR_LIPOPROTEIN"/>
    <property type="match status" value="1"/>
</dbReference>